<gene>
    <name evidence="4" type="ORF">DXN05_03065</name>
</gene>
<dbReference type="Pfam" id="PF12833">
    <property type="entry name" value="HTH_18"/>
    <property type="match status" value="1"/>
</dbReference>
<dbReference type="PANTHER" id="PTHR47893:SF1">
    <property type="entry name" value="REGULATORY PROTEIN PCHR"/>
    <property type="match status" value="1"/>
</dbReference>
<dbReference type="Proteomes" id="UP000261284">
    <property type="component" value="Unassembled WGS sequence"/>
</dbReference>
<dbReference type="InterPro" id="IPR018060">
    <property type="entry name" value="HTH_AraC"/>
</dbReference>
<evidence type="ECO:0000313" key="5">
    <source>
        <dbReference type="Proteomes" id="UP000261284"/>
    </source>
</evidence>
<organism evidence="4 5">
    <name type="scientific">Deminuibacter soli</name>
    <dbReference type="NCBI Taxonomy" id="2291815"/>
    <lineage>
        <taxon>Bacteria</taxon>
        <taxon>Pseudomonadati</taxon>
        <taxon>Bacteroidota</taxon>
        <taxon>Chitinophagia</taxon>
        <taxon>Chitinophagales</taxon>
        <taxon>Chitinophagaceae</taxon>
        <taxon>Deminuibacter</taxon>
    </lineage>
</organism>
<dbReference type="AlphaFoldDB" id="A0A3E1NPU5"/>
<feature type="domain" description="HTH araC/xylS-type" evidence="3">
    <location>
        <begin position="238"/>
        <end position="336"/>
    </location>
</feature>
<comment type="caution">
    <text evidence="4">The sequence shown here is derived from an EMBL/GenBank/DDBJ whole genome shotgun (WGS) entry which is preliminary data.</text>
</comment>
<sequence length="355" mass="40301">MQAARRFCRYCKNMATMDCLLTTQAGERIQLTRDSSFCDAARTPLPGSIACSAEAAFGSIAVQQLQQADYTVWRITINCTRNDTLYYAPATPQLACHIATQGHWQYQAAQQAVHLKQEQYCFCYYPHGPIQLTVKAGCSYSLLCISYSFHYLATNARRMLRVQPALARAQQQQAVQFTAQPAWLTLKACHLLQQLLQQGMQFFRHNNMGVLLTELLAQLNEPAETYTHYTPYELECLYAIKQQMEADLFTHTSISELAHAYHINSNKLKKGFMSLFGTGVFGYLEQVRMQLAATLLVQGEQSLEEIAKAVGYGYESNFIKAFRHYYRQTPNAYRKQHKPAGIVQPLPQQVFSGNI</sequence>
<keyword evidence="1" id="KW-0805">Transcription regulation</keyword>
<dbReference type="GO" id="GO:0003700">
    <property type="term" value="F:DNA-binding transcription factor activity"/>
    <property type="evidence" value="ECO:0007669"/>
    <property type="project" value="InterPro"/>
</dbReference>
<evidence type="ECO:0000256" key="2">
    <source>
        <dbReference type="ARBA" id="ARBA00023163"/>
    </source>
</evidence>
<protein>
    <submittedName>
        <fullName evidence="4">AraC family transcriptional regulator</fullName>
    </submittedName>
</protein>
<name>A0A3E1NPU5_9BACT</name>
<evidence type="ECO:0000259" key="3">
    <source>
        <dbReference type="PROSITE" id="PS01124"/>
    </source>
</evidence>
<keyword evidence="2" id="KW-0804">Transcription</keyword>
<reference evidence="4 5" key="1">
    <citation type="submission" date="2018-08" db="EMBL/GenBank/DDBJ databases">
        <title>Chitinophagaceae sp. K23C18032701, a novel bacterium isolated from forest soil.</title>
        <authorList>
            <person name="Wang C."/>
        </authorList>
    </citation>
    <scope>NUCLEOTIDE SEQUENCE [LARGE SCALE GENOMIC DNA]</scope>
    <source>
        <strain evidence="4 5">K23C18032701</strain>
    </source>
</reference>
<dbReference type="SUPFAM" id="SSF46689">
    <property type="entry name" value="Homeodomain-like"/>
    <property type="match status" value="1"/>
</dbReference>
<accession>A0A3E1NPU5</accession>
<dbReference type="GO" id="GO:0043565">
    <property type="term" value="F:sequence-specific DNA binding"/>
    <property type="evidence" value="ECO:0007669"/>
    <property type="project" value="InterPro"/>
</dbReference>
<dbReference type="PROSITE" id="PS01124">
    <property type="entry name" value="HTH_ARAC_FAMILY_2"/>
    <property type="match status" value="1"/>
</dbReference>
<dbReference type="PANTHER" id="PTHR47893">
    <property type="entry name" value="REGULATORY PROTEIN PCHR"/>
    <property type="match status" value="1"/>
</dbReference>
<evidence type="ECO:0000313" key="4">
    <source>
        <dbReference type="EMBL" id="RFM29969.1"/>
    </source>
</evidence>
<dbReference type="Gene3D" id="1.10.10.60">
    <property type="entry name" value="Homeodomain-like"/>
    <property type="match status" value="1"/>
</dbReference>
<dbReference type="InterPro" id="IPR009057">
    <property type="entry name" value="Homeodomain-like_sf"/>
</dbReference>
<dbReference type="SMART" id="SM00342">
    <property type="entry name" value="HTH_ARAC"/>
    <property type="match status" value="1"/>
</dbReference>
<evidence type="ECO:0000256" key="1">
    <source>
        <dbReference type="ARBA" id="ARBA00023015"/>
    </source>
</evidence>
<dbReference type="EMBL" id="QTJU01000001">
    <property type="protein sequence ID" value="RFM29969.1"/>
    <property type="molecule type" value="Genomic_DNA"/>
</dbReference>
<proteinExistence type="predicted"/>
<dbReference type="InterPro" id="IPR053142">
    <property type="entry name" value="PchR_regulatory_protein"/>
</dbReference>
<keyword evidence="5" id="KW-1185">Reference proteome</keyword>